<gene>
    <name evidence="1" type="ORF">IHE70_01920</name>
</gene>
<name>A0A927QCV9_9ACTN</name>
<sequence length="64" mass="6758">MPPSPRPVGPVRSAAAVNEDIRALVIAAGGWLYGEARQRYEVLVAEWAVATAAERARGDVVKAA</sequence>
<comment type="caution">
    <text evidence="1">The sequence shown here is derived from an EMBL/GenBank/DDBJ whole genome shotgun (WGS) entry which is preliminary data.</text>
</comment>
<evidence type="ECO:0000313" key="2">
    <source>
        <dbReference type="Proteomes" id="UP000661025"/>
    </source>
</evidence>
<dbReference type="AlphaFoldDB" id="A0A927QCV9"/>
<dbReference type="Proteomes" id="UP000661025">
    <property type="component" value="Unassembled WGS sequence"/>
</dbReference>
<reference evidence="1" key="1">
    <citation type="submission" date="2020-09" db="EMBL/GenBank/DDBJ databases">
        <title>Streptomyces canutascabiei sp. nov., which causes potato common scab and is distributed across the world.</title>
        <authorList>
            <person name="Nguyen H.P."/>
            <person name="Weisberg A.J."/>
            <person name="Chang J.H."/>
            <person name="Clarke C.R."/>
        </authorList>
    </citation>
    <scope>NUCLEOTIDE SEQUENCE</scope>
    <source>
        <strain evidence="1">ID-01-6.2a</strain>
    </source>
</reference>
<evidence type="ECO:0000313" key="1">
    <source>
        <dbReference type="EMBL" id="MBD9722023.1"/>
    </source>
</evidence>
<protein>
    <submittedName>
        <fullName evidence="1">Uncharacterized protein</fullName>
    </submittedName>
</protein>
<organism evidence="1 2">
    <name type="scientific">Streptomyces caniscabiei</name>
    <dbReference type="NCBI Taxonomy" id="2746961"/>
    <lineage>
        <taxon>Bacteria</taxon>
        <taxon>Bacillati</taxon>
        <taxon>Actinomycetota</taxon>
        <taxon>Actinomycetes</taxon>
        <taxon>Kitasatosporales</taxon>
        <taxon>Streptomycetaceae</taxon>
        <taxon>Streptomyces</taxon>
    </lineage>
</organism>
<proteinExistence type="predicted"/>
<dbReference type="EMBL" id="JACYXT010000001">
    <property type="protein sequence ID" value="MBD9722023.1"/>
    <property type="molecule type" value="Genomic_DNA"/>
</dbReference>
<accession>A0A927QCV9</accession>